<proteinExistence type="predicted"/>
<gene>
    <name evidence="2" type="ORF">MKQ68_16725</name>
</gene>
<protein>
    <submittedName>
        <fullName evidence="2">Uncharacterized protein</fullName>
    </submittedName>
</protein>
<accession>A0ABY6IWI0</accession>
<feature type="signal peptide" evidence="1">
    <location>
        <begin position="1"/>
        <end position="26"/>
    </location>
</feature>
<dbReference type="EMBL" id="CP107006">
    <property type="protein sequence ID" value="UYQ91733.1"/>
    <property type="molecule type" value="Genomic_DNA"/>
</dbReference>
<name>A0ABY6IWI0_9BACT</name>
<reference evidence="2" key="1">
    <citation type="submission" date="2022-10" db="EMBL/GenBank/DDBJ databases">
        <title>Chitinophaga sp. nov., isolated from soil.</title>
        <authorList>
            <person name="Jeon C.O."/>
        </authorList>
    </citation>
    <scope>NUCLEOTIDE SEQUENCE</scope>
    <source>
        <strain evidence="2">R8</strain>
    </source>
</reference>
<dbReference type="Proteomes" id="UP001162741">
    <property type="component" value="Chromosome"/>
</dbReference>
<keyword evidence="1" id="KW-0732">Signal</keyword>
<keyword evidence="3" id="KW-1185">Reference proteome</keyword>
<evidence type="ECO:0000256" key="1">
    <source>
        <dbReference type="SAM" id="SignalP"/>
    </source>
</evidence>
<evidence type="ECO:0000313" key="3">
    <source>
        <dbReference type="Proteomes" id="UP001162741"/>
    </source>
</evidence>
<sequence>MRKLRPCILLAAGLASLFVEDTNAQAPTLPTKATLSTNLLSTRTFTNASAVDTVTRQRTLPASYTLQVVAKVNSATGRGLDIEGRGANLNGFRLSLGASAFSWSNPVTALQALSATTTGQFYTVRVAVKNDSAHIYQNGAYLLSKPLASVKDLVAGVETEVPLDSGAGPNVAASWNGGAGTGRPSDYGWGLTGTTVTTLFNTANGSGGARYMDVNASSGSNLHTLNGSTYSGRIFYIRWDNSTYQAASYHFPVTLAANTNYNFSMLHAYISNATGAKNITVGIGKTTAVTARIASKVFVTDGTRALKRESFQFTSQEAGTYYLTITGDWGLYSIGELALRAINFTPRFVFGKNYPSGAVNMEISSVTYEDGAWAPNAIVTGPKQSVSLTGNSQYLPTTFNTDYTVGGKTDVHLTGEYTPFVNATFALNSNDAWLFFDNIKPSVVAANWLSSVTINGAPAVNNSNVRMAPYKNGTVVIPNGHLTSQAAVQVYNQQNLTGTSATYPIEVYNNLGALNNKIRSFKLKRGYVATFANNADGTGYSRVFVANDSDLVVNNMPAGLDTTVSFVRVFKWNWVSKKGKAGAVHRWTKPIPPGIMTGTSAGALRLIMSTRPFVNMAAGLTLVRSIQKVISVTC</sequence>
<evidence type="ECO:0000313" key="2">
    <source>
        <dbReference type="EMBL" id="UYQ91733.1"/>
    </source>
</evidence>
<organism evidence="2 3">
    <name type="scientific">Chitinophaga horti</name>
    <dbReference type="NCBI Taxonomy" id="2920382"/>
    <lineage>
        <taxon>Bacteria</taxon>
        <taxon>Pseudomonadati</taxon>
        <taxon>Bacteroidota</taxon>
        <taxon>Chitinophagia</taxon>
        <taxon>Chitinophagales</taxon>
        <taxon>Chitinophagaceae</taxon>
        <taxon>Chitinophaga</taxon>
    </lineage>
</organism>
<dbReference type="RefSeq" id="WP_264280111.1">
    <property type="nucleotide sequence ID" value="NZ_CP107006.1"/>
</dbReference>
<feature type="chain" id="PRO_5046998003" evidence="1">
    <location>
        <begin position="27"/>
        <end position="634"/>
    </location>
</feature>
<dbReference type="Gene3D" id="2.60.20.10">
    <property type="entry name" value="Crystallins"/>
    <property type="match status" value="1"/>
</dbReference>